<dbReference type="EMBL" id="SLXK01000003">
    <property type="protein sequence ID" value="TCP31140.1"/>
    <property type="molecule type" value="Genomic_DNA"/>
</dbReference>
<dbReference type="Proteomes" id="UP000295416">
    <property type="component" value="Unassembled WGS sequence"/>
</dbReference>
<comment type="caution">
    <text evidence="1">The sequence shown here is derived from an EMBL/GenBank/DDBJ whole genome shotgun (WGS) entry which is preliminary data.</text>
</comment>
<proteinExistence type="predicted"/>
<evidence type="ECO:0000313" key="2">
    <source>
        <dbReference type="Proteomes" id="UP000295416"/>
    </source>
</evidence>
<name>A0A4R2P841_9BACL</name>
<dbReference type="RefSeq" id="WP_132743636.1">
    <property type="nucleotide sequence ID" value="NZ_SLXK01000003.1"/>
</dbReference>
<gene>
    <name evidence="1" type="ORF">EV207_10321</name>
</gene>
<accession>A0A4R2P841</accession>
<protein>
    <submittedName>
        <fullName evidence="1">Uncharacterized protein</fullName>
    </submittedName>
</protein>
<reference evidence="1 2" key="1">
    <citation type="submission" date="2019-03" db="EMBL/GenBank/DDBJ databases">
        <title>Genomic Encyclopedia of Type Strains, Phase IV (KMG-IV): sequencing the most valuable type-strain genomes for metagenomic binning, comparative biology and taxonomic classification.</title>
        <authorList>
            <person name="Goeker M."/>
        </authorList>
    </citation>
    <scope>NUCLEOTIDE SEQUENCE [LARGE SCALE GENOMIC DNA]</scope>
    <source>
        <strain evidence="1 2">DSM 19377</strain>
    </source>
</reference>
<evidence type="ECO:0000313" key="1">
    <source>
        <dbReference type="EMBL" id="TCP31140.1"/>
    </source>
</evidence>
<organism evidence="1 2">
    <name type="scientific">Scopulibacillus darangshiensis</name>
    <dbReference type="NCBI Taxonomy" id="442528"/>
    <lineage>
        <taxon>Bacteria</taxon>
        <taxon>Bacillati</taxon>
        <taxon>Bacillota</taxon>
        <taxon>Bacilli</taxon>
        <taxon>Bacillales</taxon>
        <taxon>Sporolactobacillaceae</taxon>
        <taxon>Scopulibacillus</taxon>
    </lineage>
</organism>
<sequence>MRMTFFRFLLMVLLVCLIYNKRYRILQLLIGIAGLKQLFWSQAYNMRHFLSKGMDWFGYRDFEENES</sequence>
<dbReference type="AlphaFoldDB" id="A0A4R2P841"/>
<keyword evidence="2" id="KW-1185">Reference proteome</keyword>